<dbReference type="AlphaFoldDB" id="A0A376B4G3"/>
<feature type="compositionally biased region" description="Low complexity" evidence="8">
    <location>
        <begin position="48"/>
        <end position="73"/>
    </location>
</feature>
<keyword evidence="10" id="KW-1185">Reference proteome</keyword>
<dbReference type="PANTHER" id="PTHR13385">
    <property type="entry name" value="AUTOPHAGY PROTEIN 12"/>
    <property type="match status" value="1"/>
</dbReference>
<dbReference type="Proteomes" id="UP000262825">
    <property type="component" value="Unassembled WGS sequence"/>
</dbReference>
<name>A0A376B4G3_9ASCO</name>
<dbReference type="InterPro" id="IPR007242">
    <property type="entry name" value="Atg12"/>
</dbReference>
<dbReference type="GO" id="GO:0034727">
    <property type="term" value="P:piecemeal microautophagy of the nucleus"/>
    <property type="evidence" value="ECO:0007669"/>
    <property type="project" value="TreeGrafter"/>
</dbReference>
<dbReference type="GO" id="GO:0019776">
    <property type="term" value="F:Atg8-family ligase activity"/>
    <property type="evidence" value="ECO:0007669"/>
    <property type="project" value="TreeGrafter"/>
</dbReference>
<keyword evidence="6 7" id="KW-0072">Autophagy</keyword>
<dbReference type="GO" id="GO:0000045">
    <property type="term" value="P:autophagosome assembly"/>
    <property type="evidence" value="ECO:0007669"/>
    <property type="project" value="InterPro"/>
</dbReference>
<feature type="region of interest" description="Disordered" evidence="8">
    <location>
        <begin position="48"/>
        <end position="81"/>
    </location>
</feature>
<evidence type="ECO:0000313" key="9">
    <source>
        <dbReference type="EMBL" id="SSD59531.1"/>
    </source>
</evidence>
<keyword evidence="7" id="KW-0472">Membrane</keyword>
<sequence length="182" mass="20310">MDHSNANVKPEKQDLAISDNSSLNEKKKINISEQLQFISQQLDQLTHTSTNNTSDSSNITGIDTTTNNTNNNSKETSDFNSKRIPINISQDNIKNNKEKINIRFSPIGGSIKQINTKMIIASYQPFSTIIQYIKKRLNLPHVYLYINNSFAPSGQQLVGELYEQFGIGDELCVSYCGGVAFG</sequence>
<dbReference type="InterPro" id="IPR029071">
    <property type="entry name" value="Ubiquitin-like_domsf"/>
</dbReference>
<evidence type="ECO:0000256" key="6">
    <source>
        <dbReference type="ARBA" id="ARBA00023006"/>
    </source>
</evidence>
<evidence type="ECO:0000256" key="3">
    <source>
        <dbReference type="ARBA" id="ARBA00015875"/>
    </source>
</evidence>
<feature type="compositionally biased region" description="Basic and acidic residues" evidence="8">
    <location>
        <begin position="1"/>
        <end position="14"/>
    </location>
</feature>
<dbReference type="GO" id="GO:0034274">
    <property type="term" value="C:Atg12-Atg5-Atg16 complex"/>
    <property type="evidence" value="ECO:0007669"/>
    <property type="project" value="TreeGrafter"/>
</dbReference>
<comment type="similarity">
    <text evidence="2 7">Belongs to the ATG12 family.</text>
</comment>
<evidence type="ECO:0000256" key="4">
    <source>
        <dbReference type="ARBA" id="ARBA00022499"/>
    </source>
</evidence>
<evidence type="ECO:0000313" key="10">
    <source>
        <dbReference type="Proteomes" id="UP000262825"/>
    </source>
</evidence>
<reference evidence="10" key="1">
    <citation type="submission" date="2018-06" db="EMBL/GenBank/DDBJ databases">
        <authorList>
            <person name="Guldener U."/>
        </authorList>
    </citation>
    <scope>NUCLEOTIDE SEQUENCE [LARGE SCALE GENOMIC DNA]</scope>
    <source>
        <strain evidence="10">UTAD17</strain>
    </source>
</reference>
<comment type="subunit">
    <text evidence="7">Forms a conjugate with ATG5.</text>
</comment>
<evidence type="ECO:0000256" key="1">
    <source>
        <dbReference type="ARBA" id="ARBA00004623"/>
    </source>
</evidence>
<dbReference type="GO" id="GO:0015031">
    <property type="term" value="P:protein transport"/>
    <property type="evidence" value="ECO:0007669"/>
    <property type="project" value="UniProtKB-KW"/>
</dbReference>
<keyword evidence="5 7" id="KW-0833">Ubl conjugation pathway</keyword>
<dbReference type="GO" id="GO:0000422">
    <property type="term" value="P:autophagy of mitochondrion"/>
    <property type="evidence" value="ECO:0007669"/>
    <property type="project" value="TreeGrafter"/>
</dbReference>
<dbReference type="EMBL" id="UFAJ01000156">
    <property type="protein sequence ID" value="SSD59531.1"/>
    <property type="molecule type" value="Genomic_DNA"/>
</dbReference>
<dbReference type="GO" id="GO:0034045">
    <property type="term" value="C:phagophore assembly site membrane"/>
    <property type="evidence" value="ECO:0007669"/>
    <property type="project" value="UniProtKB-SubCell"/>
</dbReference>
<dbReference type="GO" id="GO:0097352">
    <property type="term" value="P:autophagosome maturation"/>
    <property type="evidence" value="ECO:0007669"/>
    <property type="project" value="TreeGrafter"/>
</dbReference>
<keyword evidence="4 7" id="KW-1017">Isopeptide bond</keyword>
<dbReference type="GO" id="GO:0061723">
    <property type="term" value="P:glycophagy"/>
    <property type="evidence" value="ECO:0007669"/>
    <property type="project" value="TreeGrafter"/>
</dbReference>
<organism evidence="9 10">
    <name type="scientific">Saccharomycodes ludwigii</name>
    <dbReference type="NCBI Taxonomy" id="36035"/>
    <lineage>
        <taxon>Eukaryota</taxon>
        <taxon>Fungi</taxon>
        <taxon>Dikarya</taxon>
        <taxon>Ascomycota</taxon>
        <taxon>Saccharomycotina</taxon>
        <taxon>Saccharomycetes</taxon>
        <taxon>Saccharomycodales</taxon>
        <taxon>Saccharomycodaceae</taxon>
        <taxon>Saccharomycodes</taxon>
    </lineage>
</organism>
<comment type="function">
    <text evidence="7">Ubiquitin-like protein involved in cytoplasm to vacuole transport (Cvt), autophagy vesicles formation, mitophagy, and nucleophagy.</text>
</comment>
<dbReference type="SUPFAM" id="SSF54236">
    <property type="entry name" value="Ubiquitin-like"/>
    <property type="match status" value="1"/>
</dbReference>
<keyword evidence="7" id="KW-0813">Transport</keyword>
<comment type="subcellular location">
    <subcellularLocation>
        <location evidence="1 7">Preautophagosomal structure membrane</location>
        <topology evidence="1 7">Peripheral membrane protein</topology>
    </subcellularLocation>
</comment>
<feature type="region of interest" description="Disordered" evidence="8">
    <location>
        <begin position="1"/>
        <end position="21"/>
    </location>
</feature>
<dbReference type="Pfam" id="PF04110">
    <property type="entry name" value="APG12"/>
    <property type="match status" value="1"/>
</dbReference>
<protein>
    <recommendedName>
        <fullName evidence="3 7">Ubiquitin-like protein ATG12</fullName>
    </recommendedName>
</protein>
<dbReference type="OrthoDB" id="10003551at2759"/>
<dbReference type="VEuPathDB" id="FungiDB:SCODWIG_01292"/>
<keyword evidence="7" id="KW-0653">Protein transport</keyword>
<proteinExistence type="inferred from homology"/>
<evidence type="ECO:0000256" key="7">
    <source>
        <dbReference type="RuleBase" id="RU361201"/>
    </source>
</evidence>
<accession>A0A376B4G3</accession>
<dbReference type="GO" id="GO:0000421">
    <property type="term" value="C:autophagosome membrane"/>
    <property type="evidence" value="ECO:0007669"/>
    <property type="project" value="TreeGrafter"/>
</dbReference>
<evidence type="ECO:0000256" key="5">
    <source>
        <dbReference type="ARBA" id="ARBA00022786"/>
    </source>
</evidence>
<dbReference type="CDD" id="cd01612">
    <property type="entry name" value="Ubl_ATG12"/>
    <property type="match status" value="1"/>
</dbReference>
<evidence type="ECO:0000256" key="8">
    <source>
        <dbReference type="SAM" id="MobiDB-lite"/>
    </source>
</evidence>
<dbReference type="PANTHER" id="PTHR13385:SF0">
    <property type="entry name" value="UBIQUITIN-LIKE PROTEIN ATG12"/>
    <property type="match status" value="1"/>
</dbReference>
<dbReference type="Gene3D" id="3.10.20.90">
    <property type="entry name" value="Phosphatidylinositol 3-kinase Catalytic Subunit, Chain A, domain 1"/>
    <property type="match status" value="1"/>
</dbReference>
<evidence type="ECO:0000256" key="2">
    <source>
        <dbReference type="ARBA" id="ARBA00007778"/>
    </source>
</evidence>
<gene>
    <name evidence="9" type="ORF">SCODWIG_01292</name>
</gene>